<gene>
    <name evidence="1" type="ORF">SAMN05421757_102840</name>
</gene>
<dbReference type="AlphaFoldDB" id="A0A239FWB1"/>
<dbReference type="OrthoDB" id="9986079at2"/>
<reference evidence="1 2" key="1">
    <citation type="submission" date="2017-06" db="EMBL/GenBank/DDBJ databases">
        <authorList>
            <person name="Kim H.J."/>
            <person name="Triplett B.A."/>
        </authorList>
    </citation>
    <scope>NUCLEOTIDE SEQUENCE [LARGE SCALE GENOMIC DNA]</scope>
    <source>
        <strain evidence="1 2">DSM 29339</strain>
    </source>
</reference>
<protein>
    <submittedName>
        <fullName evidence="1">Uncharacterized protein</fullName>
    </submittedName>
</protein>
<dbReference type="EMBL" id="FZOY01000002">
    <property type="protein sequence ID" value="SNS60503.1"/>
    <property type="molecule type" value="Genomic_DNA"/>
</dbReference>
<dbReference type="Proteomes" id="UP000198426">
    <property type="component" value="Unassembled WGS sequence"/>
</dbReference>
<organism evidence="1 2">
    <name type="scientific">Tropicimonas sediminicola</name>
    <dbReference type="NCBI Taxonomy" id="1031541"/>
    <lineage>
        <taxon>Bacteria</taxon>
        <taxon>Pseudomonadati</taxon>
        <taxon>Pseudomonadota</taxon>
        <taxon>Alphaproteobacteria</taxon>
        <taxon>Rhodobacterales</taxon>
        <taxon>Roseobacteraceae</taxon>
        <taxon>Tropicimonas</taxon>
    </lineage>
</organism>
<accession>A0A239FWB1</accession>
<keyword evidence="2" id="KW-1185">Reference proteome</keyword>
<sequence>MSAQRNRNSHYRIDGAMDVLVPRRTSGYPPDNRLRADVWESARGTRHVHAARQPMLSASGF</sequence>
<dbReference type="RefSeq" id="WP_141134847.1">
    <property type="nucleotide sequence ID" value="NZ_FZOY01000002.1"/>
</dbReference>
<name>A0A239FWB1_9RHOB</name>
<proteinExistence type="predicted"/>
<evidence type="ECO:0000313" key="2">
    <source>
        <dbReference type="Proteomes" id="UP000198426"/>
    </source>
</evidence>
<evidence type="ECO:0000313" key="1">
    <source>
        <dbReference type="EMBL" id="SNS60503.1"/>
    </source>
</evidence>